<dbReference type="AlphaFoldDB" id="A0A2P8CBY5"/>
<dbReference type="EMBL" id="PYGC01000006">
    <property type="protein sequence ID" value="PSK82481.1"/>
    <property type="molecule type" value="Genomic_DNA"/>
</dbReference>
<protein>
    <submittedName>
        <fullName evidence="1">6-bladed beta-propeller protein</fullName>
    </submittedName>
</protein>
<proteinExistence type="predicted"/>
<sequence>MKTLPHLPFFNLTRSTGFRLLVVWLISLAVVSCHEDSSTKYAQMAIHELPNPQGTYSQYFIIPLSGEGQELNKVKSFIQQNYFRRNIRFILTAVDSTADLDSELGAWATHSPNIYIDSANQLGPDGRADGISGPVLFSLDDNQVSQVRLQGNENPSKIDEVLRELAEEPFIKVDLKGYLDGKYQKVEVQSDSLFSQIKRIQLKTTGGYAIGTLMDMKVCSRYYFLLDNQMNIFRFDKEGNLLRKIGTKGKGPREYSNLYQFDIDTVHSRVFLLDAFSKKIIVHHFDGEYLKTIDLPYIPAAFSYMENMSFMLSVPDYNQPDGEKFALMKVDEKGNIINRYLPVSAPKERRSSPDFFNMPLMKNIGDGRLLYWPLQTNEEYIITPDGQKLSYCRFEEGNLQVPGYIAENVKLMEANMNKYIFQLYARQSNRFLFINFFYQMNNYGLVYDKKKELFYEASKGKRQPQIKGVDGNPDFWPAFSSGNKLYSIDYQEDTTWLIAAETIN</sequence>
<dbReference type="PROSITE" id="PS51257">
    <property type="entry name" value="PROKAR_LIPOPROTEIN"/>
    <property type="match status" value="1"/>
</dbReference>
<dbReference type="Pfam" id="PF17170">
    <property type="entry name" value="DUF5128"/>
    <property type="match status" value="1"/>
</dbReference>
<reference evidence="1 2" key="1">
    <citation type="submission" date="2018-03" db="EMBL/GenBank/DDBJ databases">
        <title>Genomic Encyclopedia of Archaeal and Bacterial Type Strains, Phase II (KMG-II): from individual species to whole genera.</title>
        <authorList>
            <person name="Goeker M."/>
        </authorList>
    </citation>
    <scope>NUCLEOTIDE SEQUENCE [LARGE SCALE GENOMIC DNA]</scope>
    <source>
        <strain evidence="1 2">DSM 27267</strain>
    </source>
</reference>
<name>A0A2P8CBY5_9BACT</name>
<gene>
    <name evidence="1" type="ORF">CLV93_106229</name>
</gene>
<dbReference type="Proteomes" id="UP000240621">
    <property type="component" value="Unassembled WGS sequence"/>
</dbReference>
<accession>A0A2P8CBY5</accession>
<dbReference type="OrthoDB" id="1097750at2"/>
<organism evidence="1 2">
    <name type="scientific">Prolixibacter denitrificans</name>
    <dbReference type="NCBI Taxonomy" id="1541063"/>
    <lineage>
        <taxon>Bacteria</taxon>
        <taxon>Pseudomonadati</taxon>
        <taxon>Bacteroidota</taxon>
        <taxon>Bacteroidia</taxon>
        <taxon>Marinilabiliales</taxon>
        <taxon>Prolixibacteraceae</taxon>
        <taxon>Prolixibacter</taxon>
    </lineage>
</organism>
<dbReference type="RefSeq" id="WP_106542685.1">
    <property type="nucleotide sequence ID" value="NZ_BLAU01000001.1"/>
</dbReference>
<evidence type="ECO:0000313" key="2">
    <source>
        <dbReference type="Proteomes" id="UP000240621"/>
    </source>
</evidence>
<comment type="caution">
    <text evidence="1">The sequence shown here is derived from an EMBL/GenBank/DDBJ whole genome shotgun (WGS) entry which is preliminary data.</text>
</comment>
<evidence type="ECO:0000313" key="1">
    <source>
        <dbReference type="EMBL" id="PSK82481.1"/>
    </source>
</evidence>